<evidence type="ECO:0000256" key="6">
    <source>
        <dbReference type="PROSITE-ProRule" id="PRU00504"/>
    </source>
</evidence>
<evidence type="ECO:0000256" key="1">
    <source>
        <dbReference type="ARBA" id="ARBA00022723"/>
    </source>
</evidence>
<dbReference type="InterPro" id="IPR001841">
    <property type="entry name" value="Znf_RING"/>
</dbReference>
<organism evidence="10 11">
    <name type="scientific">Mya arenaria</name>
    <name type="common">Soft-shell clam</name>
    <dbReference type="NCBI Taxonomy" id="6604"/>
    <lineage>
        <taxon>Eukaryota</taxon>
        <taxon>Metazoa</taxon>
        <taxon>Spiralia</taxon>
        <taxon>Lophotrochozoa</taxon>
        <taxon>Mollusca</taxon>
        <taxon>Bivalvia</taxon>
        <taxon>Autobranchia</taxon>
        <taxon>Heteroconchia</taxon>
        <taxon>Euheterodonta</taxon>
        <taxon>Imparidentia</taxon>
        <taxon>Neoheterodontei</taxon>
        <taxon>Myida</taxon>
        <taxon>Myoidea</taxon>
        <taxon>Myidae</taxon>
        <taxon>Mya</taxon>
    </lineage>
</organism>
<evidence type="ECO:0000313" key="11">
    <source>
        <dbReference type="Proteomes" id="UP001164746"/>
    </source>
</evidence>
<accession>A0ABY7DLX0</accession>
<keyword evidence="1" id="KW-0479">Metal-binding</keyword>
<dbReference type="Gene3D" id="2.120.10.30">
    <property type="entry name" value="TolB, C-terminal domain"/>
    <property type="match status" value="1"/>
</dbReference>
<dbReference type="Proteomes" id="UP001164746">
    <property type="component" value="Chromosome 3"/>
</dbReference>
<dbReference type="InterPro" id="IPR011042">
    <property type="entry name" value="6-blade_b-propeller_TolB-like"/>
</dbReference>
<keyword evidence="2" id="KW-0677">Repeat</keyword>
<dbReference type="PANTHER" id="PTHR25462:SF296">
    <property type="entry name" value="MEIOTIC P26, ISOFORM F"/>
    <property type="match status" value="1"/>
</dbReference>
<keyword evidence="3 5" id="KW-0863">Zinc-finger</keyword>
<dbReference type="EMBL" id="CP111014">
    <property type="protein sequence ID" value="WAQ97883.1"/>
    <property type="molecule type" value="Genomic_DNA"/>
</dbReference>
<dbReference type="Gene3D" id="3.30.40.10">
    <property type="entry name" value="Zinc/RING finger domain, C3HC4 (zinc finger)"/>
    <property type="match status" value="1"/>
</dbReference>
<dbReference type="SMART" id="SM00336">
    <property type="entry name" value="BBOX"/>
    <property type="match status" value="2"/>
</dbReference>
<dbReference type="InterPro" id="IPR013083">
    <property type="entry name" value="Znf_RING/FYVE/PHD"/>
</dbReference>
<dbReference type="SUPFAM" id="SSF57850">
    <property type="entry name" value="RING/U-box"/>
    <property type="match status" value="1"/>
</dbReference>
<feature type="coiled-coil region" evidence="7">
    <location>
        <begin position="231"/>
        <end position="284"/>
    </location>
</feature>
<evidence type="ECO:0000256" key="5">
    <source>
        <dbReference type="PROSITE-ProRule" id="PRU00024"/>
    </source>
</evidence>
<dbReference type="PROSITE" id="PS00518">
    <property type="entry name" value="ZF_RING_1"/>
    <property type="match status" value="1"/>
</dbReference>
<sequence length="655" mass="74029">MSDKTSGEELRCGQCIKAYRDPRLLGCLHSFCMECIQEHVNKNKWKRSLLCPLCQKEMLIPKEGLSTLSKDIYIKAQLDSSKLKPGTECEICQENNGPARSRCIDCEVNLCVSCKSKHAPVDSEQVHNFIDFEEVKPDGRQKPNHHTRLTQSKTCNKHPGVELNVYCTKCKTVICRTCKEEKHSAHPVQETGDVSKMMRSSLSHFLGAIKEYLPDFENYVKKIRQGQKEAESDLQNAIKDVKSRAKFLQNEIEKVSENLVYELKQRHKSSVEELNKEAKNVINSYKSIATVTTSADRMLKLGSDLNIIDISKKIQKRFMQIEDELPTMDIDKIETVGFVPGGLKFDSLPKLFGQCTKGEIALPTLPVPWGIRVAKEFEICSIAAFKIQNSPETIQAIAPISDQEAWVACGWGTKNVYLYTISGERKKKITLDIQIDHLCVTPSGELLVSSYEDKYIRKINKEYQVCDFAMPHLFPGGMFMTKRKELFVCAVDSYTTRRAEHSRRCLMKMSEYGMAIDEIDEDGDVALFGAPYRVVEGPNRSLIITDREEGKLRVACVDHEGCRKFVYTGPKQPQTNQPFNPLGLCCDRAGNLLVADWGNHAVHLVDTDGDFKGCILSQKDGLFKPNAMALDKSGQLWVGDGNATLRVYKYGKRDY</sequence>
<reference evidence="10" key="1">
    <citation type="submission" date="2022-11" db="EMBL/GenBank/DDBJ databases">
        <title>Centuries of genome instability and evolution in soft-shell clam transmissible cancer (bioRxiv).</title>
        <authorList>
            <person name="Hart S.F.M."/>
            <person name="Yonemitsu M.A."/>
            <person name="Giersch R.M."/>
            <person name="Beal B.F."/>
            <person name="Arriagada G."/>
            <person name="Davis B.W."/>
            <person name="Ostrander E.A."/>
            <person name="Goff S.P."/>
            <person name="Metzger M.J."/>
        </authorList>
    </citation>
    <scope>NUCLEOTIDE SEQUENCE</scope>
    <source>
        <strain evidence="10">MELC-2E11</strain>
        <tissue evidence="10">Siphon/mantle</tissue>
    </source>
</reference>
<feature type="repeat" description="NHL" evidence="6">
    <location>
        <begin position="580"/>
        <end position="608"/>
    </location>
</feature>
<dbReference type="InterPro" id="IPR017907">
    <property type="entry name" value="Znf_RING_CS"/>
</dbReference>
<evidence type="ECO:0000256" key="2">
    <source>
        <dbReference type="ARBA" id="ARBA00022737"/>
    </source>
</evidence>
<evidence type="ECO:0000256" key="4">
    <source>
        <dbReference type="ARBA" id="ARBA00022833"/>
    </source>
</evidence>
<feature type="domain" description="RING-type" evidence="8">
    <location>
        <begin position="12"/>
        <end position="55"/>
    </location>
</feature>
<dbReference type="PANTHER" id="PTHR25462">
    <property type="entry name" value="BONUS, ISOFORM C-RELATED"/>
    <property type="match status" value="1"/>
</dbReference>
<dbReference type="PROSITE" id="PS51125">
    <property type="entry name" value="NHL"/>
    <property type="match status" value="1"/>
</dbReference>
<keyword evidence="11" id="KW-1185">Reference proteome</keyword>
<protein>
    <submittedName>
        <fullName evidence="10">TRIM2-like protein</fullName>
    </submittedName>
</protein>
<dbReference type="Pfam" id="PF00643">
    <property type="entry name" value="zf-B_box"/>
    <property type="match status" value="1"/>
</dbReference>
<dbReference type="InterPro" id="IPR000315">
    <property type="entry name" value="Znf_B-box"/>
</dbReference>
<name>A0ABY7DLX0_MYAAR</name>
<dbReference type="Pfam" id="PF00097">
    <property type="entry name" value="zf-C3HC4"/>
    <property type="match status" value="1"/>
</dbReference>
<dbReference type="SUPFAM" id="SSF101898">
    <property type="entry name" value="NHL repeat"/>
    <property type="match status" value="1"/>
</dbReference>
<dbReference type="InterPro" id="IPR001258">
    <property type="entry name" value="NHL_repeat"/>
</dbReference>
<gene>
    <name evidence="10" type="ORF">MAR_022256</name>
</gene>
<evidence type="ECO:0000259" key="9">
    <source>
        <dbReference type="PROSITE" id="PS50119"/>
    </source>
</evidence>
<dbReference type="Gene3D" id="3.30.160.60">
    <property type="entry name" value="Classic Zinc Finger"/>
    <property type="match status" value="1"/>
</dbReference>
<evidence type="ECO:0000256" key="3">
    <source>
        <dbReference type="ARBA" id="ARBA00022771"/>
    </source>
</evidence>
<dbReference type="InterPro" id="IPR018957">
    <property type="entry name" value="Znf_C3HC4_RING-type"/>
</dbReference>
<proteinExistence type="predicted"/>
<evidence type="ECO:0000259" key="8">
    <source>
        <dbReference type="PROSITE" id="PS50089"/>
    </source>
</evidence>
<keyword evidence="7" id="KW-0175">Coiled coil</keyword>
<evidence type="ECO:0000256" key="7">
    <source>
        <dbReference type="SAM" id="Coils"/>
    </source>
</evidence>
<feature type="domain" description="B box-type" evidence="9">
    <location>
        <begin position="150"/>
        <end position="191"/>
    </location>
</feature>
<dbReference type="SMART" id="SM00184">
    <property type="entry name" value="RING"/>
    <property type="match status" value="1"/>
</dbReference>
<dbReference type="SUPFAM" id="SSF57845">
    <property type="entry name" value="B-box zinc-binding domain"/>
    <property type="match status" value="1"/>
</dbReference>
<dbReference type="InterPro" id="IPR047153">
    <property type="entry name" value="TRIM45/56/19-like"/>
</dbReference>
<dbReference type="PROSITE" id="PS50119">
    <property type="entry name" value="ZF_BBOX"/>
    <property type="match status" value="1"/>
</dbReference>
<dbReference type="PROSITE" id="PS50089">
    <property type="entry name" value="ZF_RING_2"/>
    <property type="match status" value="1"/>
</dbReference>
<keyword evidence="4" id="KW-0862">Zinc</keyword>
<evidence type="ECO:0000313" key="10">
    <source>
        <dbReference type="EMBL" id="WAQ97883.1"/>
    </source>
</evidence>